<dbReference type="InterPro" id="IPR029063">
    <property type="entry name" value="SAM-dependent_MTases_sf"/>
</dbReference>
<dbReference type="EMBL" id="VFMN01000001">
    <property type="protein sequence ID" value="TQJ07808.1"/>
    <property type="molecule type" value="Genomic_DNA"/>
</dbReference>
<comment type="caution">
    <text evidence="2">The sequence shown here is derived from an EMBL/GenBank/DDBJ whole genome shotgun (WGS) entry which is preliminary data.</text>
</comment>
<dbReference type="Gene3D" id="3.40.50.150">
    <property type="entry name" value="Vaccinia Virus protein VP39"/>
    <property type="match status" value="1"/>
</dbReference>
<keyword evidence="3" id="KW-1185">Reference proteome</keyword>
<dbReference type="RefSeq" id="WP_246061479.1">
    <property type="nucleotide sequence ID" value="NZ_BAAAPR010000017.1"/>
</dbReference>
<dbReference type="Pfam" id="PF08241">
    <property type="entry name" value="Methyltransf_11"/>
    <property type="match status" value="1"/>
</dbReference>
<dbReference type="GO" id="GO:0008757">
    <property type="term" value="F:S-adenosylmethionine-dependent methyltransferase activity"/>
    <property type="evidence" value="ECO:0007669"/>
    <property type="project" value="InterPro"/>
</dbReference>
<dbReference type="SUPFAM" id="SSF53335">
    <property type="entry name" value="S-adenosyl-L-methionine-dependent methyltransferases"/>
    <property type="match status" value="1"/>
</dbReference>
<gene>
    <name evidence="2" type="ORF">FB458_0877</name>
</gene>
<accession>A0A542DXJ9</accession>
<dbReference type="Proteomes" id="UP000317893">
    <property type="component" value="Unassembled WGS sequence"/>
</dbReference>
<evidence type="ECO:0000313" key="2">
    <source>
        <dbReference type="EMBL" id="TQJ07808.1"/>
    </source>
</evidence>
<organism evidence="2 3">
    <name type="scientific">Lapillicoccus jejuensis</name>
    <dbReference type="NCBI Taxonomy" id="402171"/>
    <lineage>
        <taxon>Bacteria</taxon>
        <taxon>Bacillati</taxon>
        <taxon>Actinomycetota</taxon>
        <taxon>Actinomycetes</taxon>
        <taxon>Micrococcales</taxon>
        <taxon>Intrasporangiaceae</taxon>
        <taxon>Lapillicoccus</taxon>
    </lineage>
</organism>
<evidence type="ECO:0000313" key="3">
    <source>
        <dbReference type="Proteomes" id="UP000317893"/>
    </source>
</evidence>
<dbReference type="InterPro" id="IPR013216">
    <property type="entry name" value="Methyltransf_11"/>
</dbReference>
<protein>
    <submittedName>
        <fullName evidence="2">Methyltransferase family protein</fullName>
    </submittedName>
</protein>
<dbReference type="GO" id="GO:0032259">
    <property type="term" value="P:methylation"/>
    <property type="evidence" value="ECO:0007669"/>
    <property type="project" value="UniProtKB-KW"/>
</dbReference>
<reference evidence="2 3" key="1">
    <citation type="submission" date="2019-06" db="EMBL/GenBank/DDBJ databases">
        <title>Sequencing the genomes of 1000 actinobacteria strains.</title>
        <authorList>
            <person name="Klenk H.-P."/>
        </authorList>
    </citation>
    <scope>NUCLEOTIDE SEQUENCE [LARGE SCALE GENOMIC DNA]</scope>
    <source>
        <strain evidence="2 3">DSM 18607</strain>
    </source>
</reference>
<evidence type="ECO:0000259" key="1">
    <source>
        <dbReference type="Pfam" id="PF08241"/>
    </source>
</evidence>
<name>A0A542DXJ9_9MICO</name>
<keyword evidence="2" id="KW-0489">Methyltransferase</keyword>
<dbReference type="AlphaFoldDB" id="A0A542DXJ9"/>
<dbReference type="CDD" id="cd02440">
    <property type="entry name" value="AdoMet_MTases"/>
    <property type="match status" value="1"/>
</dbReference>
<sequence>MSSAEGKDWTRDRVHALAAEVGAPLSVLDIGPGVGTYAKLLAGPQVSRLTGLEIWEPYVATYRLHEYYDEVVVGDAREVDLPAADVVVLGDVAEHMTREEALDLWARAAAAAAHAVYLSIPVVHYPQGSIEGNPHEHHVVDDWDHDGVLAAFDGIGEWWLGTEVGVYERRTDRPA</sequence>
<feature type="domain" description="Methyltransferase type 11" evidence="1">
    <location>
        <begin position="28"/>
        <end position="108"/>
    </location>
</feature>
<keyword evidence="2" id="KW-0808">Transferase</keyword>
<proteinExistence type="predicted"/>